<reference evidence="2" key="1">
    <citation type="submission" date="2016-10" db="EMBL/GenBank/DDBJ databases">
        <authorList>
            <person name="de Groot N.N."/>
        </authorList>
    </citation>
    <scope>NUCLEOTIDE SEQUENCE [LARGE SCALE GENOMIC DNA]</scope>
    <source>
        <strain evidence="2">CCBAU85039</strain>
    </source>
</reference>
<proteinExistence type="predicted"/>
<dbReference type="EMBL" id="FNXB01000032">
    <property type="protein sequence ID" value="SEI12272.1"/>
    <property type="molecule type" value="Genomic_DNA"/>
</dbReference>
<feature type="region of interest" description="Disordered" evidence="1">
    <location>
        <begin position="1"/>
        <end position="30"/>
    </location>
</feature>
<dbReference type="AlphaFoldDB" id="A0A1H8SD48"/>
<name>A0A1H8SD48_9HYPH</name>
<protein>
    <submittedName>
        <fullName evidence="2">Uncharacterized protein</fullName>
    </submittedName>
</protein>
<evidence type="ECO:0000313" key="4">
    <source>
        <dbReference type="Proteomes" id="UP000183063"/>
    </source>
</evidence>
<dbReference type="Proteomes" id="UP000198939">
    <property type="component" value="Unassembled WGS sequence"/>
</dbReference>
<accession>A0A1H8SD48</accession>
<sequence length="52" mass="5375">MLAVNLSDTDAEQDAKDVSNGPKPRGLIAKDSTVTLGMSAKFAATRATDVVP</sequence>
<gene>
    <name evidence="2" type="ORF">RTCCBAU85039_4786</name>
    <name evidence="3" type="ORF">SAMN05216228_102449</name>
</gene>
<organism evidence="2 4">
    <name type="scientific">Rhizobium tibeticum</name>
    <dbReference type="NCBI Taxonomy" id="501024"/>
    <lineage>
        <taxon>Bacteria</taxon>
        <taxon>Pseudomonadati</taxon>
        <taxon>Pseudomonadota</taxon>
        <taxon>Alphaproteobacteria</taxon>
        <taxon>Hyphomicrobiales</taxon>
        <taxon>Rhizobiaceae</taxon>
        <taxon>Rhizobium/Agrobacterium group</taxon>
        <taxon>Rhizobium</taxon>
    </lineage>
</organism>
<reference evidence="3 5" key="3">
    <citation type="submission" date="2016-10" db="EMBL/GenBank/DDBJ databases">
        <authorList>
            <person name="Varghese N."/>
            <person name="Submissions S."/>
        </authorList>
    </citation>
    <scope>NUCLEOTIDE SEQUENCE [LARGE SCALE GENOMIC DNA]</scope>
    <source>
        <strain evidence="3 5">CGMCC 1.7071</strain>
    </source>
</reference>
<reference evidence="4" key="2">
    <citation type="submission" date="2016-10" db="EMBL/GenBank/DDBJ databases">
        <authorList>
            <person name="Wibberg D."/>
        </authorList>
    </citation>
    <scope>NUCLEOTIDE SEQUENCE [LARGE SCALE GENOMIC DNA]</scope>
</reference>
<dbReference type="EMBL" id="FOCV01000024">
    <property type="protein sequence ID" value="SEO76495.1"/>
    <property type="molecule type" value="Genomic_DNA"/>
</dbReference>
<keyword evidence="5" id="KW-1185">Reference proteome</keyword>
<evidence type="ECO:0000256" key="1">
    <source>
        <dbReference type="SAM" id="MobiDB-lite"/>
    </source>
</evidence>
<evidence type="ECO:0000313" key="5">
    <source>
        <dbReference type="Proteomes" id="UP000198939"/>
    </source>
</evidence>
<dbReference type="STRING" id="501024.RTCCBAU85039_4786"/>
<evidence type="ECO:0000313" key="2">
    <source>
        <dbReference type="EMBL" id="SEI12272.1"/>
    </source>
</evidence>
<dbReference type="Proteomes" id="UP000183063">
    <property type="component" value="Unassembled WGS sequence"/>
</dbReference>
<evidence type="ECO:0000313" key="3">
    <source>
        <dbReference type="EMBL" id="SEO76495.1"/>
    </source>
</evidence>